<dbReference type="GO" id="GO:0003676">
    <property type="term" value="F:nucleic acid binding"/>
    <property type="evidence" value="ECO:0007669"/>
    <property type="project" value="InterPro"/>
</dbReference>
<accession>A0A413B1W5</accession>
<dbReference type="Pfam" id="PF06250">
    <property type="entry name" value="YhcG_C"/>
    <property type="match status" value="1"/>
</dbReference>
<evidence type="ECO:0000313" key="4">
    <source>
        <dbReference type="Proteomes" id="UP000285150"/>
    </source>
</evidence>
<name>A0A413B1W5_BACSE</name>
<evidence type="ECO:0000259" key="1">
    <source>
        <dbReference type="Pfam" id="PF06250"/>
    </source>
</evidence>
<evidence type="ECO:0000313" key="3">
    <source>
        <dbReference type="EMBL" id="RGW31185.1"/>
    </source>
</evidence>
<dbReference type="InterPro" id="IPR009362">
    <property type="entry name" value="YhcG_C"/>
</dbReference>
<gene>
    <name evidence="3" type="ORF">DWV77_17415</name>
</gene>
<protein>
    <submittedName>
        <fullName evidence="3">DUF1016 domain-containing protein</fullName>
    </submittedName>
</protein>
<dbReference type="Gene3D" id="3.40.1350.10">
    <property type="match status" value="1"/>
</dbReference>
<reference evidence="3 4" key="1">
    <citation type="submission" date="2018-08" db="EMBL/GenBank/DDBJ databases">
        <title>A genome reference for cultivated species of the human gut microbiota.</title>
        <authorList>
            <person name="Zou Y."/>
            <person name="Xue W."/>
            <person name="Luo G."/>
        </authorList>
    </citation>
    <scope>NUCLEOTIDE SEQUENCE [LARGE SCALE GENOMIC DNA]</scope>
    <source>
        <strain evidence="3 4">AF12-7</strain>
    </source>
</reference>
<dbReference type="Pfam" id="PF17761">
    <property type="entry name" value="DUF1016_N"/>
    <property type="match status" value="1"/>
</dbReference>
<dbReference type="RefSeq" id="WP_117859425.1">
    <property type="nucleotide sequence ID" value="NZ_JADMTE010000040.1"/>
</dbReference>
<sequence length="378" mass="43168">MDSNIIVPQKTEKQDILPEDYNNWRKEIISLIEQSKLKAILSVNAELLALYWRIGSDILTKQKEQGWGAKVIAQLSKDLSERFPDDRGYSERNLRNMKKFASEYPTFPIWQVPLAKLGLLPIRKAALAELPCDENGFVQVSLAQISWYHHISLIAKVPANAERAFYIMETAANGWSRDVMLSQVANGYIKAKGNAITNFKQTLPAYQSDLAQYAFKDPYNFSFLGTVALQRELDIEKNLAQRITDFLLEMGKGFAFIGRQYHLTVDGDDYYIDILMYHLQLHCYVVVELKAVEFVPEFVSKLNFYISAVDEYVKAPEDKPTIGLLLCRSKSDTKARFALRGITQPLGIAQYETEKLFEDVASALPQIEDIENQLEDKE</sequence>
<dbReference type="InterPro" id="IPR053148">
    <property type="entry name" value="PD-DEXK-like_domain"/>
</dbReference>
<feature type="domain" description="YhcG N-terminal" evidence="2">
    <location>
        <begin position="27"/>
        <end position="187"/>
    </location>
</feature>
<evidence type="ECO:0000259" key="2">
    <source>
        <dbReference type="Pfam" id="PF17761"/>
    </source>
</evidence>
<dbReference type="AlphaFoldDB" id="A0A413B1W5"/>
<comment type="caution">
    <text evidence="3">The sequence shown here is derived from an EMBL/GenBank/DDBJ whole genome shotgun (WGS) entry which is preliminary data.</text>
</comment>
<dbReference type="PANTHER" id="PTHR30547">
    <property type="entry name" value="UNCHARACTERIZED PROTEIN YHCG-RELATED"/>
    <property type="match status" value="1"/>
</dbReference>
<dbReference type="EMBL" id="QSAF01000039">
    <property type="protein sequence ID" value="RGW31185.1"/>
    <property type="molecule type" value="Genomic_DNA"/>
</dbReference>
<feature type="domain" description="YhcG PDDEXK nuclease" evidence="1">
    <location>
        <begin position="214"/>
        <end position="354"/>
    </location>
</feature>
<dbReference type="PANTHER" id="PTHR30547:SF5">
    <property type="entry name" value="NUCLEASE YHCG-RELATED"/>
    <property type="match status" value="1"/>
</dbReference>
<dbReference type="Proteomes" id="UP000285150">
    <property type="component" value="Unassembled WGS sequence"/>
</dbReference>
<proteinExistence type="predicted"/>
<organism evidence="3 4">
    <name type="scientific">Bacteroides stercoris</name>
    <dbReference type="NCBI Taxonomy" id="46506"/>
    <lineage>
        <taxon>Bacteria</taxon>
        <taxon>Pseudomonadati</taxon>
        <taxon>Bacteroidota</taxon>
        <taxon>Bacteroidia</taxon>
        <taxon>Bacteroidales</taxon>
        <taxon>Bacteroidaceae</taxon>
        <taxon>Bacteroides</taxon>
    </lineage>
</organism>
<dbReference type="InterPro" id="IPR041527">
    <property type="entry name" value="YhcG_N"/>
</dbReference>
<dbReference type="InterPro" id="IPR011856">
    <property type="entry name" value="tRNA_endonuc-like_dom_sf"/>
</dbReference>